<accession>A0A2X3UD15</accession>
<evidence type="ECO:0000313" key="1">
    <source>
        <dbReference type="EMBL" id="CAD0153977.1"/>
    </source>
</evidence>
<evidence type="ECO:0000313" key="2">
    <source>
        <dbReference type="EMBL" id="SQF24118.1"/>
    </source>
</evidence>
<sequence>MGDDQEQAVDGNDYIDDLLIQEKYDQATAFIHSQLKRLTTIDYNLLVSIYIEYLENLSPVIRQKHHFDNRQLASLREKLSEFSW</sequence>
<name>A0A2X3UD15_STRTR</name>
<reference evidence="1 4" key="2">
    <citation type="submission" date="2020-06" db="EMBL/GenBank/DDBJ databases">
        <authorList>
            <person name="Chuat V."/>
        </authorList>
    </citation>
    <scope>NUCLEOTIDE SEQUENCE [LARGE SCALE GENOMIC DNA]</scope>
    <source>
        <strain evidence="1">STH_CIRM_1046</strain>
    </source>
</reference>
<dbReference type="AlphaFoldDB" id="A0A2X3UD15"/>
<dbReference type="EMBL" id="LR822030">
    <property type="protein sequence ID" value="CAD0153977.1"/>
    <property type="molecule type" value="Genomic_DNA"/>
</dbReference>
<dbReference type="EMBL" id="LS483339">
    <property type="protein sequence ID" value="SQF24118.1"/>
    <property type="molecule type" value="Genomic_DNA"/>
</dbReference>
<evidence type="ECO:0000313" key="4">
    <source>
        <dbReference type="Proteomes" id="UP000509120"/>
    </source>
</evidence>
<evidence type="ECO:0000313" key="3">
    <source>
        <dbReference type="Proteomes" id="UP000249634"/>
    </source>
</evidence>
<protein>
    <submittedName>
        <fullName evidence="2">Uncharacterized protein</fullName>
    </submittedName>
</protein>
<reference evidence="2 3" key="1">
    <citation type="submission" date="2018-06" db="EMBL/GenBank/DDBJ databases">
        <authorList>
            <consortium name="Pathogen Informatics"/>
            <person name="Doyle S."/>
        </authorList>
    </citation>
    <scope>NUCLEOTIDE SEQUENCE [LARGE SCALE GENOMIC DNA]</scope>
    <source>
        <strain evidence="2 3">NCTC12958</strain>
    </source>
</reference>
<proteinExistence type="predicted"/>
<dbReference type="Proteomes" id="UP000509120">
    <property type="component" value="Chromosome"/>
</dbReference>
<gene>
    <name evidence="2" type="ORF">NCTC12958_00288</name>
    <name evidence="1" type="ORF">STHERMO_0215</name>
</gene>
<dbReference type="Proteomes" id="UP000249634">
    <property type="component" value="Chromosome 1"/>
</dbReference>
<dbReference type="RefSeq" id="WP_223899614.1">
    <property type="nucleotide sequence ID" value="NZ_BPPS01000002.1"/>
</dbReference>
<organism evidence="2 3">
    <name type="scientific">Streptococcus thermophilus</name>
    <dbReference type="NCBI Taxonomy" id="1308"/>
    <lineage>
        <taxon>Bacteria</taxon>
        <taxon>Bacillati</taxon>
        <taxon>Bacillota</taxon>
        <taxon>Bacilli</taxon>
        <taxon>Lactobacillales</taxon>
        <taxon>Streptococcaceae</taxon>
        <taxon>Streptococcus</taxon>
    </lineage>
</organism>